<comment type="caution">
    <text evidence="1">The sequence shown here is derived from an EMBL/GenBank/DDBJ whole genome shotgun (WGS) entry which is preliminary data.</text>
</comment>
<accession>A0A813TP21</accession>
<evidence type="ECO:0000313" key="1">
    <source>
        <dbReference type="EMBL" id="CAF0812137.1"/>
    </source>
</evidence>
<dbReference type="EMBL" id="CAJNOC010000871">
    <property type="protein sequence ID" value="CAF0812137.1"/>
    <property type="molecule type" value="Genomic_DNA"/>
</dbReference>
<proteinExistence type="predicted"/>
<sequence length="80" mass="9023">MANFIHYGKPKNISTSELLSSAQINHSVIKAENNTLTGSDDEMNLKTEYNDHKSYKDVLQSFIKSDVAVSYKKKTNKLSL</sequence>
<protein>
    <submittedName>
        <fullName evidence="1">Uncharacterized protein</fullName>
    </submittedName>
</protein>
<reference evidence="1" key="1">
    <citation type="submission" date="2021-02" db="EMBL/GenBank/DDBJ databases">
        <authorList>
            <person name="Nowell W R."/>
        </authorList>
    </citation>
    <scope>NUCLEOTIDE SEQUENCE</scope>
    <source>
        <strain evidence="1">Ploen Becks lab</strain>
    </source>
</reference>
<dbReference type="Proteomes" id="UP000663879">
    <property type="component" value="Unassembled WGS sequence"/>
</dbReference>
<gene>
    <name evidence="1" type="ORF">OXX778_LOCUS7031</name>
</gene>
<dbReference type="AlphaFoldDB" id="A0A813TP21"/>
<organism evidence="1 2">
    <name type="scientific">Brachionus calyciflorus</name>
    <dbReference type="NCBI Taxonomy" id="104777"/>
    <lineage>
        <taxon>Eukaryota</taxon>
        <taxon>Metazoa</taxon>
        <taxon>Spiralia</taxon>
        <taxon>Gnathifera</taxon>
        <taxon>Rotifera</taxon>
        <taxon>Eurotatoria</taxon>
        <taxon>Monogononta</taxon>
        <taxon>Pseudotrocha</taxon>
        <taxon>Ploima</taxon>
        <taxon>Brachionidae</taxon>
        <taxon>Brachionus</taxon>
    </lineage>
</organism>
<evidence type="ECO:0000313" key="2">
    <source>
        <dbReference type="Proteomes" id="UP000663879"/>
    </source>
</evidence>
<keyword evidence="2" id="KW-1185">Reference proteome</keyword>
<name>A0A813TP21_9BILA</name>